<keyword evidence="3" id="KW-1185">Reference proteome</keyword>
<feature type="signal peptide" evidence="1">
    <location>
        <begin position="1"/>
        <end position="23"/>
    </location>
</feature>
<dbReference type="RefSeq" id="WP_198842236.1">
    <property type="nucleotide sequence ID" value="NZ_JAEHFJ010000008.1"/>
</dbReference>
<keyword evidence="1" id="KW-0732">Signal</keyword>
<evidence type="ECO:0008006" key="4">
    <source>
        <dbReference type="Google" id="ProtNLM"/>
    </source>
</evidence>
<sequence>MKNFKRMMVLAIVLILNPIVTNAQETTIEFENADSAENLVRTYVNALQAADIAKMSATLDSGAMIYGLDGGLDSLTVAEHTIYYKKSTDSYKHVISGDLYLPVKVTDNWNEGEWVLAWGTNTITNKETENTIVIPFHIASLVANGKIIMMRYFYDTANIMKNTGWTLTPPKK</sequence>
<comment type="caution">
    <text evidence="2">The sequence shown here is derived from an EMBL/GenBank/DDBJ whole genome shotgun (WGS) entry which is preliminary data.</text>
</comment>
<dbReference type="InterPro" id="IPR032710">
    <property type="entry name" value="NTF2-like_dom_sf"/>
</dbReference>
<dbReference type="EMBL" id="JAEHFJ010000008">
    <property type="protein sequence ID" value="MBJ2175573.1"/>
    <property type="molecule type" value="Genomic_DNA"/>
</dbReference>
<dbReference type="Gene3D" id="3.10.450.50">
    <property type="match status" value="1"/>
</dbReference>
<dbReference type="SUPFAM" id="SSF54427">
    <property type="entry name" value="NTF2-like"/>
    <property type="match status" value="1"/>
</dbReference>
<feature type="chain" id="PRO_5047014314" description="Nuclear transport factor 2 family protein" evidence="1">
    <location>
        <begin position="24"/>
        <end position="172"/>
    </location>
</feature>
<evidence type="ECO:0000256" key="1">
    <source>
        <dbReference type="SAM" id="SignalP"/>
    </source>
</evidence>
<proteinExistence type="predicted"/>
<protein>
    <recommendedName>
        <fullName evidence="4">Nuclear transport factor 2 family protein</fullName>
    </recommendedName>
</protein>
<evidence type="ECO:0000313" key="2">
    <source>
        <dbReference type="EMBL" id="MBJ2175573.1"/>
    </source>
</evidence>
<name>A0ABS0WUC5_9FLAO</name>
<organism evidence="2 3">
    <name type="scientific">Aureibaculum flavum</name>
    <dbReference type="NCBI Taxonomy" id="2795986"/>
    <lineage>
        <taxon>Bacteria</taxon>
        <taxon>Pseudomonadati</taxon>
        <taxon>Bacteroidota</taxon>
        <taxon>Flavobacteriia</taxon>
        <taxon>Flavobacteriales</taxon>
        <taxon>Flavobacteriaceae</taxon>
        <taxon>Aureibaculum</taxon>
    </lineage>
</organism>
<evidence type="ECO:0000313" key="3">
    <source>
        <dbReference type="Proteomes" id="UP000623301"/>
    </source>
</evidence>
<accession>A0ABS0WUC5</accession>
<dbReference type="Proteomes" id="UP000623301">
    <property type="component" value="Unassembled WGS sequence"/>
</dbReference>
<reference evidence="2 3" key="1">
    <citation type="submission" date="2020-12" db="EMBL/GenBank/DDBJ databases">
        <title>Aureibaculum luteum sp. nov. and Aureibaculum flavum sp. nov., novel members of the family Flavobacteriaceae isolated from Antarctic intertidal sediments.</title>
        <authorList>
            <person name="He X."/>
            <person name="Zhang X."/>
        </authorList>
    </citation>
    <scope>NUCLEOTIDE SEQUENCE [LARGE SCALE GENOMIC DNA]</scope>
    <source>
        <strain evidence="2 3">A20</strain>
    </source>
</reference>
<gene>
    <name evidence="2" type="ORF">JBL43_15075</name>
</gene>